<dbReference type="RefSeq" id="WP_042535162.1">
    <property type="nucleotide sequence ID" value="NZ_JXTG01000007.1"/>
</dbReference>
<evidence type="ECO:0000313" key="1">
    <source>
        <dbReference type="EMBL" id="KIP21137.1"/>
    </source>
</evidence>
<protein>
    <recommendedName>
        <fullName evidence="3">Phage protein</fullName>
    </recommendedName>
</protein>
<dbReference type="AlphaFoldDB" id="A0A0D0HPB6"/>
<gene>
    <name evidence="1" type="ORF">JV16_01631</name>
</gene>
<dbReference type="Pfam" id="PF23857">
    <property type="entry name" value="Phage_TAC_19"/>
    <property type="match status" value="1"/>
</dbReference>
<evidence type="ECO:0008006" key="3">
    <source>
        <dbReference type="Google" id="ProtNLM"/>
    </source>
</evidence>
<dbReference type="EMBL" id="JXTG01000007">
    <property type="protein sequence ID" value="KIP21137.1"/>
    <property type="molecule type" value="Genomic_DNA"/>
</dbReference>
<reference evidence="1 2" key="1">
    <citation type="submission" date="2015-01" db="EMBL/GenBank/DDBJ databases">
        <title>Genome sequence of Anoxybacillus ayderensis strain AB04.</title>
        <authorList>
            <person name="Belduz A.O."/>
            <person name="Canakci S."/>
            <person name="Chan K.-G."/>
            <person name="Kahar U.M."/>
            <person name="Yaakob A.S."/>
            <person name="Chan C.S."/>
            <person name="Goh K.M."/>
        </authorList>
    </citation>
    <scope>NUCLEOTIDE SEQUENCE [LARGE SCALE GENOMIC DNA]</scope>
    <source>
        <strain evidence="1 2">AB04</strain>
    </source>
</reference>
<evidence type="ECO:0000313" key="2">
    <source>
        <dbReference type="Proteomes" id="UP000032047"/>
    </source>
</evidence>
<organism evidence="1 2">
    <name type="scientific">Anoxybacillus ayderensis</name>
    <dbReference type="NCBI Taxonomy" id="265546"/>
    <lineage>
        <taxon>Bacteria</taxon>
        <taxon>Bacillati</taxon>
        <taxon>Bacillota</taxon>
        <taxon>Bacilli</taxon>
        <taxon>Bacillales</taxon>
        <taxon>Anoxybacillaceae</taxon>
        <taxon>Anoxybacillus</taxon>
    </lineage>
</organism>
<dbReference type="PATRIC" id="fig|265546.4.peg.1625"/>
<keyword evidence="2" id="KW-1185">Reference proteome</keyword>
<sequence>MQVTLLINGQEKTFTVPFVKARMFRRALELRKKYDFNNIDVEALDSIIAFIVELFNGQFTVDEFYDGIAADHLIPTISDCMNKVIGVAKTSDPNV</sequence>
<comment type="caution">
    <text evidence="1">The sequence shown here is derived from an EMBL/GenBank/DDBJ whole genome shotgun (WGS) entry which is preliminary data.</text>
</comment>
<dbReference type="InterPro" id="IPR057006">
    <property type="entry name" value="Phage_TAC_19"/>
</dbReference>
<proteinExistence type="predicted"/>
<dbReference type="NCBIfam" id="NF047360">
    <property type="entry name" value="tail_chap_PVL"/>
    <property type="match status" value="1"/>
</dbReference>
<accession>A0A0D0HPB6</accession>
<dbReference type="Proteomes" id="UP000032047">
    <property type="component" value="Unassembled WGS sequence"/>
</dbReference>
<name>A0A0D0HPB6_9BACL</name>